<dbReference type="AlphaFoldDB" id="A0A7M2Z1Z8"/>
<evidence type="ECO:0000313" key="4">
    <source>
        <dbReference type="Proteomes" id="UP000254134"/>
    </source>
</evidence>
<dbReference type="InterPro" id="IPR006015">
    <property type="entry name" value="Universal_stress_UspA"/>
</dbReference>
<feature type="domain" description="UspA" evidence="2">
    <location>
        <begin position="1"/>
        <end position="137"/>
    </location>
</feature>
<protein>
    <submittedName>
        <fullName evidence="3">Universal stress protein UspA and related nucleotide-binding protein</fullName>
    </submittedName>
</protein>
<reference evidence="3 4" key="1">
    <citation type="submission" date="2018-07" db="EMBL/GenBank/DDBJ databases">
        <title>High-quality-draft genome sequence of Gaiella occulta.</title>
        <authorList>
            <person name="Severino R."/>
            <person name="Froufe H.J.C."/>
            <person name="Rainey F.A."/>
            <person name="Barroso C."/>
            <person name="Albuquerque L."/>
            <person name="Lobo-Da-Cunha A."/>
            <person name="Da Costa M.S."/>
            <person name="Egas C."/>
        </authorList>
    </citation>
    <scope>NUCLEOTIDE SEQUENCE [LARGE SCALE GENOMIC DNA]</scope>
    <source>
        <strain evidence="3 4">F2-233</strain>
    </source>
</reference>
<reference evidence="4" key="2">
    <citation type="journal article" date="2019" name="MicrobiologyOpen">
        <title>High-quality draft genome sequence of Gaiella occulta isolated from a 150 meter deep mineral water borehole and comparison with the genome sequences of other deep-branching lineages of the phylum Actinobacteria.</title>
        <authorList>
            <person name="Severino R."/>
            <person name="Froufe H.J.C."/>
            <person name="Barroso C."/>
            <person name="Albuquerque L."/>
            <person name="Lobo-da-Cunha A."/>
            <person name="da Costa M.S."/>
            <person name="Egas C."/>
        </authorList>
    </citation>
    <scope>NUCLEOTIDE SEQUENCE [LARGE SCALE GENOMIC DNA]</scope>
    <source>
        <strain evidence="4">F2-233</strain>
    </source>
</reference>
<gene>
    <name evidence="3" type="ORF">Gocc_0524</name>
</gene>
<dbReference type="InterPro" id="IPR006016">
    <property type="entry name" value="UspA"/>
</dbReference>
<comment type="caution">
    <text evidence="3">The sequence shown here is derived from an EMBL/GenBank/DDBJ whole genome shotgun (WGS) entry which is preliminary data.</text>
</comment>
<dbReference type="RefSeq" id="WP_114794955.1">
    <property type="nucleotide sequence ID" value="NZ_QQZY01000001.1"/>
</dbReference>
<sequence>MKTIVVGYDDTEPAKRALERAAAIAQAFGSKVIVTSVAPLAAPVGRGMGPIDPVDSPELHAEELAQARKILEGHGLDADFVSALGEPADTIVELAEGRGADLIVVGTREPGIVQRLLGLSVSGAVARHAHCDVLIVH</sequence>
<dbReference type="OrthoDB" id="3427787at2"/>
<dbReference type="CDD" id="cd00293">
    <property type="entry name" value="USP-like"/>
    <property type="match status" value="1"/>
</dbReference>
<name>A0A7M2Z1Z8_9ACTN</name>
<dbReference type="Proteomes" id="UP000254134">
    <property type="component" value="Unassembled WGS sequence"/>
</dbReference>
<evidence type="ECO:0000256" key="1">
    <source>
        <dbReference type="ARBA" id="ARBA00008791"/>
    </source>
</evidence>
<comment type="similarity">
    <text evidence="1">Belongs to the universal stress protein A family.</text>
</comment>
<dbReference type="SUPFAM" id="SSF52402">
    <property type="entry name" value="Adenine nucleotide alpha hydrolases-like"/>
    <property type="match status" value="1"/>
</dbReference>
<dbReference type="InterPro" id="IPR014729">
    <property type="entry name" value="Rossmann-like_a/b/a_fold"/>
</dbReference>
<organism evidence="3 4">
    <name type="scientific">Gaiella occulta</name>
    <dbReference type="NCBI Taxonomy" id="1002870"/>
    <lineage>
        <taxon>Bacteria</taxon>
        <taxon>Bacillati</taxon>
        <taxon>Actinomycetota</taxon>
        <taxon>Thermoleophilia</taxon>
        <taxon>Gaiellales</taxon>
        <taxon>Gaiellaceae</taxon>
        <taxon>Gaiella</taxon>
    </lineage>
</organism>
<dbReference type="EMBL" id="QQZY01000001">
    <property type="protein sequence ID" value="RDI76105.1"/>
    <property type="molecule type" value="Genomic_DNA"/>
</dbReference>
<dbReference type="Pfam" id="PF00582">
    <property type="entry name" value="Usp"/>
    <property type="match status" value="1"/>
</dbReference>
<dbReference type="PANTHER" id="PTHR46268:SF6">
    <property type="entry name" value="UNIVERSAL STRESS PROTEIN UP12"/>
    <property type="match status" value="1"/>
</dbReference>
<dbReference type="Gene3D" id="3.40.50.620">
    <property type="entry name" value="HUPs"/>
    <property type="match status" value="1"/>
</dbReference>
<proteinExistence type="inferred from homology"/>
<evidence type="ECO:0000259" key="2">
    <source>
        <dbReference type="Pfam" id="PF00582"/>
    </source>
</evidence>
<dbReference type="PRINTS" id="PR01438">
    <property type="entry name" value="UNVRSLSTRESS"/>
</dbReference>
<dbReference type="PANTHER" id="PTHR46268">
    <property type="entry name" value="STRESS RESPONSE PROTEIN NHAX"/>
    <property type="match status" value="1"/>
</dbReference>
<accession>A0A7M2Z1Z8</accession>
<keyword evidence="4" id="KW-1185">Reference proteome</keyword>
<evidence type="ECO:0000313" key="3">
    <source>
        <dbReference type="EMBL" id="RDI76105.1"/>
    </source>
</evidence>